<dbReference type="NCBIfam" id="NF033153">
    <property type="entry name" value="phage_ICD_like"/>
    <property type="match status" value="1"/>
</dbReference>
<comment type="caution">
    <text evidence="1">The sequence shown here is derived from an EMBL/GenBank/DDBJ whole genome shotgun (WGS) entry which is preliminary data.</text>
</comment>
<organism evidence="1">
    <name type="scientific">Salmonella enterica</name>
    <name type="common">Salmonella choleraesuis</name>
    <dbReference type="NCBI Taxonomy" id="28901"/>
    <lineage>
        <taxon>Bacteria</taxon>
        <taxon>Pseudomonadati</taxon>
        <taxon>Pseudomonadota</taxon>
        <taxon>Gammaproteobacteria</taxon>
        <taxon>Enterobacterales</taxon>
        <taxon>Enterobacteriaceae</taxon>
        <taxon>Salmonella</taxon>
    </lineage>
</organism>
<protein>
    <submittedName>
        <fullName evidence="1">Host cell division inhibitor Icd-like protein</fullName>
    </submittedName>
</protein>
<proteinExistence type="predicted"/>
<sequence>MATTLAPSCPQFIWLIAAVHRDCPTITAKIHHIAADSEHEARRQLAQENVCFFAGRLPATGAYHE</sequence>
<evidence type="ECO:0000313" key="1">
    <source>
        <dbReference type="EMBL" id="EBN4401868.1"/>
    </source>
</evidence>
<name>A0A5V3WHW9_SALER</name>
<accession>A0A5V3WHW9</accession>
<reference evidence="1" key="1">
    <citation type="submission" date="2018-07" db="EMBL/GenBank/DDBJ databases">
        <authorList>
            <consortium name="PulseNet: The National Subtyping Network for Foodborne Disease Surveillance"/>
            <person name="Tarr C.L."/>
            <person name="Trees E."/>
            <person name="Katz L.S."/>
            <person name="Carleton-Romer H.A."/>
            <person name="Stroika S."/>
            <person name="Kucerova Z."/>
            <person name="Roache K.F."/>
            <person name="Sabol A.L."/>
            <person name="Besser J."/>
            <person name="Gerner-Smidt P."/>
        </authorList>
    </citation>
    <scope>NUCLEOTIDE SEQUENCE</scope>
    <source>
        <strain evidence="1">PNUSAS044948</strain>
    </source>
</reference>
<dbReference type="AlphaFoldDB" id="A0A5V3WHW9"/>
<dbReference type="EMBL" id="AAGFSO010000012">
    <property type="protein sequence ID" value="EBN4401868.1"/>
    <property type="molecule type" value="Genomic_DNA"/>
</dbReference>
<gene>
    <name evidence="1" type="ORF">DSA09_17550</name>
</gene>